<feature type="signal peptide" evidence="1">
    <location>
        <begin position="1"/>
        <end position="25"/>
    </location>
</feature>
<dbReference type="AlphaFoldDB" id="A0A9X3EDE4"/>
<sequence>MRYKQMVYKFTAFLMAVVFPLQVLAGACDTLVAASGPMPGALGVLKDGTITVQSNGESNCAILFGGNSTVINAQTGKYTTRGTGCSTSSGGKVAETGEYLNALSPMSYTGPSANAAKVTYANSGGVIKFTSSSVEHSYALKDSSSSSKYRWCKNGTGNGCDNNQKGSDYIVYDSHLNSDWGTFPVYGSTRLTLTNDALTSKKVYLSKSDTAYQDLYGYELVDVNTGNEVYFKYDSAASPYRISKLRLSADNATVTFEPGTYYIGTLETTSKFVIKVASSGGDGTGKVKLYVDNMSMNNLNGSCINVSSCPSSGVLNTTADAEHPERLYIYVLSSDFTLNDRVSMAAGIYVQKGTLTMGNNNATFIGEALAKNILLQNGGSSSDPMDIIYKDTGIFSSLYSTSSVTTEVIKKGTYSLAAPAVPRETTSGNLVYVPYQTDYYLKDDGSYSYYGGHLMAFKLKADGTTETTAQWDAGTLMTVAQRTDRLYSINSSGALTKFALLDSAAFGSTSPTSAEIISYTLNPSYTATFLGKRDPNTMIGRPYSTQPVIAENLGQVMFHTDDGFLYSVDSTTGELKWGFMPGDLVASLKDYGTFYKSHAMEGQIAVQEYTSGGTKNAYVVGSAKGGSIHYALNVSSSGTLTNLWADSAAGSVPHRPVIFQVGSTYYALYLTGTNTVNVRALTSGATAKQYTLATGTLTAAPIVLESFDTSGKNRVQNLTMYVGDADGNVYEYKIASGGSLINSPSKVTVGNMGTTSTVADPVKYLQTATLGGYDYVTAQTTTRLKTFRLPNSSTWASRWISRVGESGSWSDSGTYTKETLFTPKSEHIQKLPTLATITDQVEIAESVVFLPVQVEETSGTEQVCNAYYYLYRLDKGYFPYNTLHTKTPVTDNVLVGTGKAYKPSITIIGGEVTLEGHSERNIDKSGVTNLGLDDPFTFTKGENGISGWRELLDE</sequence>
<evidence type="ECO:0000313" key="2">
    <source>
        <dbReference type="EMBL" id="MCY0965538.1"/>
    </source>
</evidence>
<evidence type="ECO:0000313" key="3">
    <source>
        <dbReference type="Proteomes" id="UP001150830"/>
    </source>
</evidence>
<protein>
    <submittedName>
        <fullName evidence="2">Uncharacterized protein</fullName>
    </submittedName>
</protein>
<dbReference type="Gene3D" id="2.130.10.10">
    <property type="entry name" value="YVTN repeat-like/Quinoprotein amine dehydrogenase"/>
    <property type="match status" value="1"/>
</dbReference>
<dbReference type="Proteomes" id="UP001150830">
    <property type="component" value="Unassembled WGS sequence"/>
</dbReference>
<dbReference type="EMBL" id="JAPNOA010000027">
    <property type="protein sequence ID" value="MCY0965538.1"/>
    <property type="molecule type" value="Genomic_DNA"/>
</dbReference>
<keyword evidence="1" id="KW-0732">Signal</keyword>
<evidence type="ECO:0000256" key="1">
    <source>
        <dbReference type="SAM" id="SignalP"/>
    </source>
</evidence>
<gene>
    <name evidence="2" type="ORF">OUO13_10090</name>
</gene>
<comment type="caution">
    <text evidence="2">The sequence shown here is derived from an EMBL/GenBank/DDBJ whole genome shotgun (WGS) entry which is preliminary data.</text>
</comment>
<reference evidence="2" key="1">
    <citation type="submission" date="2022-11" db="EMBL/GenBank/DDBJ databases">
        <title>Parathalassolutuus dongxingensis gen. nov., sp. nov., a novel member of family Oceanospirillaceae isolated from a coastal shrimp pond in Guangxi, China.</title>
        <authorList>
            <person name="Chen H."/>
        </authorList>
    </citation>
    <scope>NUCLEOTIDE SEQUENCE</scope>
    <source>
        <strain evidence="2">G-43</strain>
    </source>
</reference>
<name>A0A9X3EDE4_9GAMM</name>
<feature type="chain" id="PRO_5040899978" evidence="1">
    <location>
        <begin position="26"/>
        <end position="954"/>
    </location>
</feature>
<dbReference type="PROSITE" id="PS51257">
    <property type="entry name" value="PROKAR_LIPOPROTEIN"/>
    <property type="match status" value="1"/>
</dbReference>
<dbReference type="RefSeq" id="WP_283173752.1">
    <property type="nucleotide sequence ID" value="NZ_JAPNOA010000027.1"/>
</dbReference>
<keyword evidence="3" id="KW-1185">Reference proteome</keyword>
<accession>A0A9X3EDE4</accession>
<organism evidence="2 3">
    <name type="scientific">Parathalassolituus penaei</name>
    <dbReference type="NCBI Taxonomy" id="2997323"/>
    <lineage>
        <taxon>Bacteria</taxon>
        <taxon>Pseudomonadati</taxon>
        <taxon>Pseudomonadota</taxon>
        <taxon>Gammaproteobacteria</taxon>
        <taxon>Oceanospirillales</taxon>
        <taxon>Oceanospirillaceae</taxon>
        <taxon>Parathalassolituus</taxon>
    </lineage>
</organism>
<dbReference type="InterPro" id="IPR015943">
    <property type="entry name" value="WD40/YVTN_repeat-like_dom_sf"/>
</dbReference>
<proteinExistence type="predicted"/>